<dbReference type="EMBL" id="JAGGNH010000004">
    <property type="protein sequence ID" value="KAJ0975633.1"/>
    <property type="molecule type" value="Genomic_DNA"/>
</dbReference>
<feature type="region of interest" description="Disordered" evidence="1">
    <location>
        <begin position="133"/>
        <end position="154"/>
    </location>
</feature>
<keyword evidence="3" id="KW-1185">Reference proteome</keyword>
<comment type="caution">
    <text evidence="2">The sequence shown here is derived from an EMBL/GenBank/DDBJ whole genome shotgun (WGS) entry which is preliminary data.</text>
</comment>
<proteinExistence type="predicted"/>
<sequence length="154" mass="16491">MKKPVASTPTFRSDADDSAAAGSSEGEKEEPGPMLSGFGGLGLDGMVGIELSGEDTAPPGVGSNGITSGGNARETPEVEEEEDLKVSWKECDDEELVKRIRKVVSMNGKREKSLLVGAIEEVLRNGNELMRWPATEASSPRWDEGQPEFAGQRR</sequence>
<evidence type="ECO:0000313" key="2">
    <source>
        <dbReference type="EMBL" id="KAJ0975633.1"/>
    </source>
</evidence>
<feature type="region of interest" description="Disordered" evidence="1">
    <location>
        <begin position="1"/>
        <end position="86"/>
    </location>
</feature>
<evidence type="ECO:0000256" key="1">
    <source>
        <dbReference type="SAM" id="MobiDB-lite"/>
    </source>
</evidence>
<reference evidence="2" key="1">
    <citation type="submission" date="2021-03" db="EMBL/GenBank/DDBJ databases">
        <authorList>
            <person name="Li Z."/>
            <person name="Yang C."/>
        </authorList>
    </citation>
    <scope>NUCLEOTIDE SEQUENCE</scope>
    <source>
        <strain evidence="2">Dzin_1.0</strain>
        <tissue evidence="2">Leaf</tissue>
    </source>
</reference>
<protein>
    <submittedName>
        <fullName evidence="2">Uncharacterized protein</fullName>
    </submittedName>
</protein>
<gene>
    <name evidence="2" type="ORF">J5N97_017598</name>
</gene>
<dbReference type="Proteomes" id="UP001085076">
    <property type="component" value="Miscellaneous, Linkage group lg04"/>
</dbReference>
<dbReference type="AlphaFoldDB" id="A0A9D5HGQ4"/>
<name>A0A9D5HGQ4_9LILI</name>
<evidence type="ECO:0000313" key="3">
    <source>
        <dbReference type="Proteomes" id="UP001085076"/>
    </source>
</evidence>
<reference evidence="2" key="2">
    <citation type="journal article" date="2022" name="Hortic Res">
        <title>The genome of Dioscorea zingiberensis sheds light on the biosynthesis, origin and evolution of the medicinally important diosgenin saponins.</title>
        <authorList>
            <person name="Li Y."/>
            <person name="Tan C."/>
            <person name="Li Z."/>
            <person name="Guo J."/>
            <person name="Li S."/>
            <person name="Chen X."/>
            <person name="Wang C."/>
            <person name="Dai X."/>
            <person name="Yang H."/>
            <person name="Song W."/>
            <person name="Hou L."/>
            <person name="Xu J."/>
            <person name="Tong Z."/>
            <person name="Xu A."/>
            <person name="Yuan X."/>
            <person name="Wang W."/>
            <person name="Yang Q."/>
            <person name="Chen L."/>
            <person name="Sun Z."/>
            <person name="Wang K."/>
            <person name="Pan B."/>
            <person name="Chen J."/>
            <person name="Bao Y."/>
            <person name="Liu F."/>
            <person name="Qi X."/>
            <person name="Gang D.R."/>
            <person name="Wen J."/>
            <person name="Li J."/>
        </authorList>
    </citation>
    <scope>NUCLEOTIDE SEQUENCE</scope>
    <source>
        <strain evidence="2">Dzin_1.0</strain>
    </source>
</reference>
<organism evidence="2 3">
    <name type="scientific">Dioscorea zingiberensis</name>
    <dbReference type="NCBI Taxonomy" id="325984"/>
    <lineage>
        <taxon>Eukaryota</taxon>
        <taxon>Viridiplantae</taxon>
        <taxon>Streptophyta</taxon>
        <taxon>Embryophyta</taxon>
        <taxon>Tracheophyta</taxon>
        <taxon>Spermatophyta</taxon>
        <taxon>Magnoliopsida</taxon>
        <taxon>Liliopsida</taxon>
        <taxon>Dioscoreales</taxon>
        <taxon>Dioscoreaceae</taxon>
        <taxon>Dioscorea</taxon>
    </lineage>
</organism>
<accession>A0A9D5HGQ4</accession>